<dbReference type="Proteomes" id="UP000600080">
    <property type="component" value="Unassembled WGS sequence"/>
</dbReference>
<accession>A0ABQ2J4X5</accession>
<gene>
    <name evidence="2" type="ORF">GCM10012285_13110</name>
</gene>
<organism evidence="2 3">
    <name type="scientific">Streptomyces kronopolitis</name>
    <dbReference type="NCBI Taxonomy" id="1612435"/>
    <lineage>
        <taxon>Bacteria</taxon>
        <taxon>Bacillati</taxon>
        <taxon>Actinomycetota</taxon>
        <taxon>Actinomycetes</taxon>
        <taxon>Kitasatosporales</taxon>
        <taxon>Streptomycetaceae</taxon>
        <taxon>Streptomyces</taxon>
    </lineage>
</organism>
<evidence type="ECO:0000313" key="3">
    <source>
        <dbReference type="Proteomes" id="UP000600080"/>
    </source>
</evidence>
<reference evidence="3" key="1">
    <citation type="journal article" date="2019" name="Int. J. Syst. Evol. Microbiol.">
        <title>The Global Catalogue of Microorganisms (GCM) 10K type strain sequencing project: providing services to taxonomists for standard genome sequencing and annotation.</title>
        <authorList>
            <consortium name="The Broad Institute Genomics Platform"/>
            <consortium name="The Broad Institute Genome Sequencing Center for Infectious Disease"/>
            <person name="Wu L."/>
            <person name="Ma J."/>
        </authorList>
    </citation>
    <scope>NUCLEOTIDE SEQUENCE [LARGE SCALE GENOMIC DNA]</scope>
    <source>
        <strain evidence="3">CGMCC 4.7323</strain>
    </source>
</reference>
<sequence length="139" mass="14966">MCRRAERGLEDAEFDTVDMHALEFADDTFDGDRVHWCGMWADRILDSAIADRLSRDASPPRTTCAAFPPPGAPGPPTRSAGSAACTVRSSAGPDRTSRPVPGQAGHRTMCKPPASPRTRSPRGMRSSPQQSGLRLYPMG</sequence>
<feature type="compositionally biased region" description="Pro residues" evidence="1">
    <location>
        <begin position="67"/>
        <end position="76"/>
    </location>
</feature>
<keyword evidence="3" id="KW-1185">Reference proteome</keyword>
<proteinExistence type="predicted"/>
<evidence type="ECO:0000256" key="1">
    <source>
        <dbReference type="SAM" id="MobiDB-lite"/>
    </source>
</evidence>
<protein>
    <submittedName>
        <fullName evidence="2">Uncharacterized protein</fullName>
    </submittedName>
</protein>
<dbReference type="EMBL" id="BMND01000004">
    <property type="protein sequence ID" value="GGN37857.1"/>
    <property type="molecule type" value="Genomic_DNA"/>
</dbReference>
<feature type="region of interest" description="Disordered" evidence="1">
    <location>
        <begin position="55"/>
        <end position="139"/>
    </location>
</feature>
<name>A0ABQ2J4X5_9ACTN</name>
<comment type="caution">
    <text evidence="2">The sequence shown here is derived from an EMBL/GenBank/DDBJ whole genome shotgun (WGS) entry which is preliminary data.</text>
</comment>
<evidence type="ECO:0000313" key="2">
    <source>
        <dbReference type="EMBL" id="GGN37857.1"/>
    </source>
</evidence>